<name>A0ABQ8HGX1_9ROSI</name>
<protein>
    <submittedName>
        <fullName evidence="2">Uncharacterized protein</fullName>
    </submittedName>
</protein>
<dbReference type="EMBL" id="JAFEMO010000011">
    <property type="protein sequence ID" value="KAH7557883.1"/>
    <property type="molecule type" value="Genomic_DNA"/>
</dbReference>
<proteinExistence type="predicted"/>
<evidence type="ECO:0000313" key="2">
    <source>
        <dbReference type="EMBL" id="KAH7557883.1"/>
    </source>
</evidence>
<comment type="caution">
    <text evidence="2">The sequence shown here is derived from an EMBL/GenBank/DDBJ whole genome shotgun (WGS) entry which is preliminary data.</text>
</comment>
<dbReference type="Proteomes" id="UP000827721">
    <property type="component" value="Unassembled WGS sequence"/>
</dbReference>
<organism evidence="2 3">
    <name type="scientific">Xanthoceras sorbifolium</name>
    <dbReference type="NCBI Taxonomy" id="99658"/>
    <lineage>
        <taxon>Eukaryota</taxon>
        <taxon>Viridiplantae</taxon>
        <taxon>Streptophyta</taxon>
        <taxon>Embryophyta</taxon>
        <taxon>Tracheophyta</taxon>
        <taxon>Spermatophyta</taxon>
        <taxon>Magnoliopsida</taxon>
        <taxon>eudicotyledons</taxon>
        <taxon>Gunneridae</taxon>
        <taxon>Pentapetalae</taxon>
        <taxon>rosids</taxon>
        <taxon>malvids</taxon>
        <taxon>Sapindales</taxon>
        <taxon>Sapindaceae</taxon>
        <taxon>Xanthoceroideae</taxon>
        <taxon>Xanthoceras</taxon>
    </lineage>
</organism>
<evidence type="ECO:0000313" key="1">
    <source>
        <dbReference type="EMBL" id="KAH7557876.1"/>
    </source>
</evidence>
<evidence type="ECO:0000313" key="3">
    <source>
        <dbReference type="Proteomes" id="UP000827721"/>
    </source>
</evidence>
<gene>
    <name evidence="1" type="ORF">JRO89_XS11G0232700</name>
    <name evidence="2" type="ORF">JRO89_XS11G0233700</name>
</gene>
<accession>A0ABQ8HGX1</accession>
<keyword evidence="3" id="KW-1185">Reference proteome</keyword>
<reference evidence="2 3" key="1">
    <citation type="submission" date="2021-02" db="EMBL/GenBank/DDBJ databases">
        <title>Plant Genome Project.</title>
        <authorList>
            <person name="Zhang R.-G."/>
        </authorList>
    </citation>
    <scope>NUCLEOTIDE SEQUENCE [LARGE SCALE GENOMIC DNA]</scope>
    <source>
        <tissue evidence="2">Leaves</tissue>
    </source>
</reference>
<sequence>MEDTTPLICDQYSNSIEQVTVNFEQVTPFVSLDEMIEQSLEANFGCAQFVQAVLVSLLMVFDAQQAFLAVYTTTMQSQHGTVQTTLLATQAPTSVVSPRLHGHGMVLLTIPSYHIGASSVLARSSQACLIRASSRDAYWEDLFYPYMAIRLLALEIRDRRFSSIHYNNWTRVADGDAWWAKYGVLT</sequence>
<dbReference type="EMBL" id="JAFEMO010000011">
    <property type="protein sequence ID" value="KAH7557876.1"/>
    <property type="molecule type" value="Genomic_DNA"/>
</dbReference>